<proteinExistence type="predicted"/>
<reference evidence="1 2" key="2">
    <citation type="journal article" date="2022" name="Mol. Ecol. Resour.">
        <title>The genomes of chicory, endive, great burdock and yacon provide insights into Asteraceae paleo-polyploidization history and plant inulin production.</title>
        <authorList>
            <person name="Fan W."/>
            <person name="Wang S."/>
            <person name="Wang H."/>
            <person name="Wang A."/>
            <person name="Jiang F."/>
            <person name="Liu H."/>
            <person name="Zhao H."/>
            <person name="Xu D."/>
            <person name="Zhang Y."/>
        </authorList>
    </citation>
    <scope>NUCLEOTIDE SEQUENCE [LARGE SCALE GENOMIC DNA]</scope>
    <source>
        <strain evidence="2">cv. Punajuju</strain>
        <tissue evidence="1">Leaves</tissue>
    </source>
</reference>
<dbReference type="EMBL" id="CM042016">
    <property type="protein sequence ID" value="KAI3700878.1"/>
    <property type="molecule type" value="Genomic_DNA"/>
</dbReference>
<organism evidence="1 2">
    <name type="scientific">Cichorium intybus</name>
    <name type="common">Chicory</name>
    <dbReference type="NCBI Taxonomy" id="13427"/>
    <lineage>
        <taxon>Eukaryota</taxon>
        <taxon>Viridiplantae</taxon>
        <taxon>Streptophyta</taxon>
        <taxon>Embryophyta</taxon>
        <taxon>Tracheophyta</taxon>
        <taxon>Spermatophyta</taxon>
        <taxon>Magnoliopsida</taxon>
        <taxon>eudicotyledons</taxon>
        <taxon>Gunneridae</taxon>
        <taxon>Pentapetalae</taxon>
        <taxon>asterids</taxon>
        <taxon>campanulids</taxon>
        <taxon>Asterales</taxon>
        <taxon>Asteraceae</taxon>
        <taxon>Cichorioideae</taxon>
        <taxon>Cichorieae</taxon>
        <taxon>Cichoriinae</taxon>
        <taxon>Cichorium</taxon>
    </lineage>
</organism>
<comment type="caution">
    <text evidence="1">The sequence shown here is derived from an EMBL/GenBank/DDBJ whole genome shotgun (WGS) entry which is preliminary data.</text>
</comment>
<name>A0ACB8ZUJ6_CICIN</name>
<sequence length="86" mass="9884">MIWGGRLTDGEKATQIRKNGPGVWFRQALEDVVSAHNLRRHVAFRRLLSSDQFLQTLISFTKCLLLRSFSFTCPPILSLVAAWPRR</sequence>
<accession>A0ACB8ZUJ6</accession>
<gene>
    <name evidence="1" type="ORF">L2E82_45519</name>
</gene>
<protein>
    <submittedName>
        <fullName evidence="1">Uncharacterized protein</fullName>
    </submittedName>
</protein>
<keyword evidence="2" id="KW-1185">Reference proteome</keyword>
<dbReference type="Proteomes" id="UP001055811">
    <property type="component" value="Linkage Group LG08"/>
</dbReference>
<reference evidence="2" key="1">
    <citation type="journal article" date="2022" name="Mol. Ecol. Resour.">
        <title>The genomes of chicory, endive, great burdock and yacon provide insights into Asteraceae palaeo-polyploidization history and plant inulin production.</title>
        <authorList>
            <person name="Fan W."/>
            <person name="Wang S."/>
            <person name="Wang H."/>
            <person name="Wang A."/>
            <person name="Jiang F."/>
            <person name="Liu H."/>
            <person name="Zhao H."/>
            <person name="Xu D."/>
            <person name="Zhang Y."/>
        </authorList>
    </citation>
    <scope>NUCLEOTIDE SEQUENCE [LARGE SCALE GENOMIC DNA]</scope>
    <source>
        <strain evidence="2">cv. Punajuju</strain>
    </source>
</reference>
<evidence type="ECO:0000313" key="1">
    <source>
        <dbReference type="EMBL" id="KAI3700878.1"/>
    </source>
</evidence>
<evidence type="ECO:0000313" key="2">
    <source>
        <dbReference type="Proteomes" id="UP001055811"/>
    </source>
</evidence>